<evidence type="ECO:0000259" key="2">
    <source>
        <dbReference type="PROSITE" id="PS51733"/>
    </source>
</evidence>
<dbReference type="PANTHER" id="PTHR43679">
    <property type="entry name" value="OCTANOYLTRANSFERASE LIPM-RELATED"/>
    <property type="match status" value="1"/>
</dbReference>
<organism evidence="3 4">
    <name type="scientific">Thermogutta terrifontis</name>
    <dbReference type="NCBI Taxonomy" id="1331910"/>
    <lineage>
        <taxon>Bacteria</taxon>
        <taxon>Pseudomonadati</taxon>
        <taxon>Planctomycetota</taxon>
        <taxon>Planctomycetia</taxon>
        <taxon>Pirellulales</taxon>
        <taxon>Thermoguttaceae</taxon>
        <taxon>Thermogutta</taxon>
    </lineage>
</organism>
<name>A0A286RI99_9BACT</name>
<evidence type="ECO:0000313" key="3">
    <source>
        <dbReference type="EMBL" id="ASV75690.1"/>
    </source>
</evidence>
<dbReference type="KEGG" id="ttf:THTE_3088"/>
<dbReference type="InterPro" id="IPR004143">
    <property type="entry name" value="BPL_LPL_catalytic"/>
</dbReference>
<feature type="region of interest" description="Disordered" evidence="1">
    <location>
        <begin position="176"/>
        <end position="201"/>
    </location>
</feature>
<evidence type="ECO:0000256" key="1">
    <source>
        <dbReference type="SAM" id="MobiDB-lite"/>
    </source>
</evidence>
<sequence length="309" mass="34573">MIGRVNFRATMERCLLLIDSPRSGPYNMAADEWCAAWAAGHEAPILRLYRWHPATLSLGYFQRYEDRKSHPSSQSCPVVRRPSGGGAILHDREWTYALCLPAEHPLAKDRLLLYLTVHETLARWLQRWGVTAVVLRRENPPARCGQTPSRPCPFLCFQRRTVGDVVAVVDEETFSSCQSSGNQPTETNGSPGTAEPSPSCAESTVKLVGSAQRRTRNAVLQHGSILLGRSPWAPELPGVWEVTGHKDPIGHDSELFRDFAVAWPPLLAQALGWRLQHFPYSTERDSLFEELLARFSSQEWTCKSQSAIG</sequence>
<evidence type="ECO:0000313" key="4">
    <source>
        <dbReference type="Proteomes" id="UP000215086"/>
    </source>
</evidence>
<dbReference type="AlphaFoldDB" id="A0A286RI99"/>
<dbReference type="EMBL" id="CP018477">
    <property type="protein sequence ID" value="ASV75690.1"/>
    <property type="molecule type" value="Genomic_DNA"/>
</dbReference>
<protein>
    <submittedName>
        <fullName evidence="3">Lipoate-protein ligase A</fullName>
    </submittedName>
</protein>
<reference evidence="3 4" key="1">
    <citation type="journal article" name="Front. Microbiol.">
        <title>Sugar Metabolism of the First Thermophilic Planctomycete Thermogutta terrifontis: Comparative Genomic and Transcriptomic Approaches.</title>
        <authorList>
            <person name="Elcheninov A.G."/>
            <person name="Menzel P."/>
            <person name="Gudbergsdottir S.R."/>
            <person name="Slesarev A.I."/>
            <person name="Kadnikov V.V."/>
            <person name="Krogh A."/>
            <person name="Bonch-Osmolovskaya E.A."/>
            <person name="Peng X."/>
            <person name="Kublanov I.V."/>
        </authorList>
    </citation>
    <scope>NUCLEOTIDE SEQUENCE [LARGE SCALE GENOMIC DNA]</scope>
    <source>
        <strain evidence="3 4">R1</strain>
    </source>
</reference>
<proteinExistence type="predicted"/>
<dbReference type="Proteomes" id="UP000215086">
    <property type="component" value="Chromosome"/>
</dbReference>
<gene>
    <name evidence="3" type="ORF">THTE_3088</name>
</gene>
<dbReference type="InterPro" id="IPR050664">
    <property type="entry name" value="Octanoyltrans_LipM/LipL"/>
</dbReference>
<dbReference type="SUPFAM" id="SSF55681">
    <property type="entry name" value="Class II aaRS and biotin synthetases"/>
    <property type="match status" value="1"/>
</dbReference>
<keyword evidence="3" id="KW-0436">Ligase</keyword>
<dbReference type="Pfam" id="PF21948">
    <property type="entry name" value="LplA-B_cat"/>
    <property type="match status" value="1"/>
</dbReference>
<dbReference type="InterPro" id="IPR045864">
    <property type="entry name" value="aa-tRNA-synth_II/BPL/LPL"/>
</dbReference>
<dbReference type="PANTHER" id="PTHR43679:SF2">
    <property type="entry name" value="OCTANOYL-[GCVH]:PROTEIN N-OCTANOYLTRANSFERASE"/>
    <property type="match status" value="1"/>
</dbReference>
<dbReference type="GO" id="GO:0016874">
    <property type="term" value="F:ligase activity"/>
    <property type="evidence" value="ECO:0007669"/>
    <property type="project" value="UniProtKB-KW"/>
</dbReference>
<keyword evidence="4" id="KW-1185">Reference proteome</keyword>
<feature type="compositionally biased region" description="Polar residues" evidence="1">
    <location>
        <begin position="176"/>
        <end position="191"/>
    </location>
</feature>
<dbReference type="Gene3D" id="3.30.930.10">
    <property type="entry name" value="Bira Bifunctional Protein, Domain 2"/>
    <property type="match status" value="1"/>
</dbReference>
<feature type="domain" description="BPL/LPL catalytic" evidence="2">
    <location>
        <begin position="40"/>
        <end position="231"/>
    </location>
</feature>
<dbReference type="PROSITE" id="PS51733">
    <property type="entry name" value="BPL_LPL_CATALYTIC"/>
    <property type="match status" value="1"/>
</dbReference>
<accession>A0A286RI99</accession>